<dbReference type="InterPro" id="IPR000639">
    <property type="entry name" value="Epox_hydrolase-like"/>
</dbReference>
<evidence type="ECO:0000259" key="5">
    <source>
        <dbReference type="Pfam" id="PF06441"/>
    </source>
</evidence>
<proteinExistence type="inferred from homology"/>
<dbReference type="GO" id="GO:0097176">
    <property type="term" value="P:epoxide metabolic process"/>
    <property type="evidence" value="ECO:0007669"/>
    <property type="project" value="TreeGrafter"/>
</dbReference>
<dbReference type="OrthoDB" id="7130006at2759"/>
<accession>A0A165PXV2</accession>
<dbReference type="PRINTS" id="PR00412">
    <property type="entry name" value="EPOXHYDRLASE"/>
</dbReference>
<evidence type="ECO:0000256" key="1">
    <source>
        <dbReference type="ARBA" id="ARBA00010088"/>
    </source>
</evidence>
<evidence type="ECO:0000256" key="3">
    <source>
        <dbReference type="ARBA" id="ARBA00022801"/>
    </source>
</evidence>
<feature type="active site" description="Nucleophile" evidence="4">
    <location>
        <position position="180"/>
    </location>
</feature>
<dbReference type="PANTHER" id="PTHR21661:SF35">
    <property type="entry name" value="EPOXIDE HYDROLASE"/>
    <property type="match status" value="1"/>
</dbReference>
<comment type="similarity">
    <text evidence="1">Belongs to the peptidase S33 family.</text>
</comment>
<dbReference type="STRING" id="1314781.A0A165PXV2"/>
<reference evidence="6 7" key="1">
    <citation type="journal article" date="2016" name="Mol. Biol. Evol.">
        <title>Comparative Genomics of Early-Diverging Mushroom-Forming Fungi Provides Insights into the Origins of Lignocellulose Decay Capabilities.</title>
        <authorList>
            <person name="Nagy L.G."/>
            <person name="Riley R."/>
            <person name="Tritt A."/>
            <person name="Adam C."/>
            <person name="Daum C."/>
            <person name="Floudas D."/>
            <person name="Sun H."/>
            <person name="Yadav J.S."/>
            <person name="Pangilinan J."/>
            <person name="Larsson K.H."/>
            <person name="Matsuura K."/>
            <person name="Barry K."/>
            <person name="Labutti K."/>
            <person name="Kuo R."/>
            <person name="Ohm R.A."/>
            <person name="Bhattacharya S.S."/>
            <person name="Shirouzu T."/>
            <person name="Yoshinaga Y."/>
            <person name="Martin F.M."/>
            <person name="Grigoriev I.V."/>
            <person name="Hibbett D.S."/>
        </authorList>
    </citation>
    <scope>NUCLEOTIDE SEQUENCE [LARGE SCALE GENOMIC DNA]</scope>
    <source>
        <strain evidence="6 7">HHB12029</strain>
    </source>
</reference>
<dbReference type="GO" id="GO:0004301">
    <property type="term" value="F:epoxide hydrolase activity"/>
    <property type="evidence" value="ECO:0007669"/>
    <property type="project" value="TreeGrafter"/>
</dbReference>
<organism evidence="6 7">
    <name type="scientific">Exidia glandulosa HHB12029</name>
    <dbReference type="NCBI Taxonomy" id="1314781"/>
    <lineage>
        <taxon>Eukaryota</taxon>
        <taxon>Fungi</taxon>
        <taxon>Dikarya</taxon>
        <taxon>Basidiomycota</taxon>
        <taxon>Agaricomycotina</taxon>
        <taxon>Agaricomycetes</taxon>
        <taxon>Auriculariales</taxon>
        <taxon>Exidiaceae</taxon>
        <taxon>Exidia</taxon>
    </lineage>
</organism>
<dbReference type="Proteomes" id="UP000077266">
    <property type="component" value="Unassembled WGS sequence"/>
</dbReference>
<evidence type="ECO:0000313" key="7">
    <source>
        <dbReference type="Proteomes" id="UP000077266"/>
    </source>
</evidence>
<dbReference type="SUPFAM" id="SSF53474">
    <property type="entry name" value="alpha/beta-Hydrolases"/>
    <property type="match status" value="1"/>
</dbReference>
<sequence length="408" mass="46609">MPDPTPFIVHVSDDELARMRRKIEDYALPEREIVPNSRDCWDYGVSLDWAKGLRDAWLNEFNWRDVEKELNRWPQFKVELEGVSLHFVHQRSQRPDAIPLLLVHGWPGSFYEFYSVIDALTNPPNASDPAFHVIIPSVPGFLFSSTPQKNGWTVKDTGRLLDTLVTEVLGYASYAIQGGDWGSIIATLMSDYPRCKAVHLNMCTVPPPHSPIIMGLVWALPKWISNRIVSWTFTPDEWRQLMRTKDFAMQGAGYFAMQSTQPLTIGLALNDSPMGLLLWLGEKYHTHVDPSHQLAPRTLLTIISLYYLTHSFASSCLPYRENTALFGAPPAKITDSILGVSVFKHDILIFPRSWIEKWHRKKLVFYRQHERGGHFPALDNPDALMADVREMMGTHRALFDAEESVNKP</sequence>
<evidence type="ECO:0000313" key="6">
    <source>
        <dbReference type="EMBL" id="KZW02811.1"/>
    </source>
</evidence>
<dbReference type="PANTHER" id="PTHR21661">
    <property type="entry name" value="EPOXIDE HYDROLASE 1-RELATED"/>
    <property type="match status" value="1"/>
</dbReference>
<keyword evidence="2" id="KW-0058">Aromatic hydrocarbons catabolism</keyword>
<protein>
    <submittedName>
        <fullName evidence="6">Alpha/beta-hydrolase</fullName>
    </submittedName>
</protein>
<dbReference type="AlphaFoldDB" id="A0A165PXV2"/>
<feature type="active site" description="Proton donor" evidence="4">
    <location>
        <position position="319"/>
    </location>
</feature>
<feature type="active site" description="Proton donor" evidence="4">
    <location>
        <position position="374"/>
    </location>
</feature>
<dbReference type="PIRSF" id="PIRSF001112">
    <property type="entry name" value="Epoxide_hydrolase"/>
    <property type="match status" value="1"/>
</dbReference>
<gene>
    <name evidence="6" type="ORF">EXIGLDRAFT_636819</name>
</gene>
<feature type="domain" description="Epoxide hydrolase N-terminal" evidence="5">
    <location>
        <begin position="5"/>
        <end position="113"/>
    </location>
</feature>
<keyword evidence="3 6" id="KW-0378">Hydrolase</keyword>
<dbReference type="InterPro" id="IPR010497">
    <property type="entry name" value="Epoxide_hydro_N"/>
</dbReference>
<evidence type="ECO:0000256" key="4">
    <source>
        <dbReference type="PIRSR" id="PIRSR001112-1"/>
    </source>
</evidence>
<keyword evidence="7" id="KW-1185">Reference proteome</keyword>
<name>A0A165PXV2_EXIGL</name>
<dbReference type="Pfam" id="PF06441">
    <property type="entry name" value="EHN"/>
    <property type="match status" value="1"/>
</dbReference>
<dbReference type="EMBL" id="KV425886">
    <property type="protein sequence ID" value="KZW02811.1"/>
    <property type="molecule type" value="Genomic_DNA"/>
</dbReference>
<dbReference type="Gene3D" id="3.40.50.1820">
    <property type="entry name" value="alpha/beta hydrolase"/>
    <property type="match status" value="1"/>
</dbReference>
<dbReference type="InterPro" id="IPR016292">
    <property type="entry name" value="Epoxide_hydrolase"/>
</dbReference>
<dbReference type="InParanoid" id="A0A165PXV2"/>
<dbReference type="InterPro" id="IPR029058">
    <property type="entry name" value="AB_hydrolase_fold"/>
</dbReference>
<evidence type="ECO:0000256" key="2">
    <source>
        <dbReference type="ARBA" id="ARBA00022797"/>
    </source>
</evidence>